<comment type="similarity">
    <text evidence="2">Belongs to the bacterial solute-binding protein 2 family.</text>
</comment>
<dbReference type="Pfam" id="PF13407">
    <property type="entry name" value="Peripla_BP_4"/>
    <property type="match status" value="1"/>
</dbReference>
<keyword evidence="7" id="KW-1185">Reference proteome</keyword>
<dbReference type="Gene3D" id="3.40.50.2300">
    <property type="match status" value="2"/>
</dbReference>
<dbReference type="KEGG" id="pphe:PP2015_3603"/>
<dbReference type="Proteomes" id="UP000061457">
    <property type="component" value="Chromosome II"/>
</dbReference>
<comment type="subcellular location">
    <subcellularLocation>
        <location evidence="1">Cell envelope</location>
    </subcellularLocation>
</comment>
<evidence type="ECO:0000256" key="4">
    <source>
        <dbReference type="SAM" id="SignalP"/>
    </source>
</evidence>
<feature type="signal peptide" evidence="4">
    <location>
        <begin position="1"/>
        <end position="21"/>
    </location>
</feature>
<protein>
    <recommendedName>
        <fullName evidence="5">Periplasmic binding protein domain-containing protein</fullName>
    </recommendedName>
</protein>
<evidence type="ECO:0000259" key="5">
    <source>
        <dbReference type="Pfam" id="PF13407"/>
    </source>
</evidence>
<evidence type="ECO:0000256" key="3">
    <source>
        <dbReference type="ARBA" id="ARBA00022729"/>
    </source>
</evidence>
<dbReference type="CDD" id="cd06324">
    <property type="entry name" value="PBP1_ABC_sugar_binding-like"/>
    <property type="match status" value="1"/>
</dbReference>
<evidence type="ECO:0000256" key="2">
    <source>
        <dbReference type="ARBA" id="ARBA00007639"/>
    </source>
</evidence>
<evidence type="ECO:0000313" key="7">
    <source>
        <dbReference type="Proteomes" id="UP000061457"/>
    </source>
</evidence>
<evidence type="ECO:0000313" key="6">
    <source>
        <dbReference type="EMBL" id="ALO44077.1"/>
    </source>
</evidence>
<accession>A0A0S2K716</accession>
<reference evidence="6 7" key="1">
    <citation type="submission" date="2015-11" db="EMBL/GenBank/DDBJ databases">
        <authorList>
            <person name="Zhang Y."/>
            <person name="Guo Z."/>
        </authorList>
    </citation>
    <scope>NUCLEOTIDE SEQUENCE [LARGE SCALE GENOMIC DNA]</scope>
    <source>
        <strain evidence="6 7">KCTC 12086</strain>
    </source>
</reference>
<dbReference type="AlphaFoldDB" id="A0A0S2K716"/>
<dbReference type="PANTHER" id="PTHR46847">
    <property type="entry name" value="D-ALLOSE-BINDING PERIPLASMIC PROTEIN-RELATED"/>
    <property type="match status" value="1"/>
</dbReference>
<feature type="domain" description="Periplasmic binding protein" evidence="5">
    <location>
        <begin position="40"/>
        <end position="249"/>
    </location>
</feature>
<dbReference type="EMBL" id="CP013188">
    <property type="protein sequence ID" value="ALO44077.1"/>
    <property type="molecule type" value="Genomic_DNA"/>
</dbReference>
<evidence type="ECO:0000256" key="1">
    <source>
        <dbReference type="ARBA" id="ARBA00004196"/>
    </source>
</evidence>
<sequence length="352" mass="39775">MIRVLVIFTLFCFFPFTSVKANEPNVMFLNPGHPADNPTGHFWPNVNYFMQEAARDLNINLRTIYANRNHILMKSFADEVIKAKPDFAVIVNEKGVAIQLVKKITAKKINVFMLLNDLSDEELDSLTAEQRVYYSGSLIPNNYDAGFKLAEQLYKSYQLISPREQSKVTVLALHGDATSPASIERKQGLDDFLALHPNIQLVDSTVANWSKQHAFEKVKGVIKRKNIDIIWAANDAMACGATAAVRNYLRPPITRIGGINWDNDIPEDRLTVSVGGHVTLGAYAMVMIKEISEGKRQPERIKHSIFQHSNIKAYKAFMSALQQKRFNQCNFADFLSDSDTKRTFSIDNLICE</sequence>
<dbReference type="GO" id="GO:0030246">
    <property type="term" value="F:carbohydrate binding"/>
    <property type="evidence" value="ECO:0007669"/>
    <property type="project" value="UniProtKB-ARBA"/>
</dbReference>
<dbReference type="GO" id="GO:0030313">
    <property type="term" value="C:cell envelope"/>
    <property type="evidence" value="ECO:0007669"/>
    <property type="project" value="UniProtKB-SubCell"/>
</dbReference>
<keyword evidence="3 4" id="KW-0732">Signal</keyword>
<dbReference type="GO" id="GO:0055085">
    <property type="term" value="P:transmembrane transport"/>
    <property type="evidence" value="ECO:0007669"/>
    <property type="project" value="UniProtKB-ARBA"/>
</dbReference>
<dbReference type="STRING" id="161398.PP2015_3603"/>
<dbReference type="InterPro" id="IPR025997">
    <property type="entry name" value="SBP_2_dom"/>
</dbReference>
<dbReference type="PANTHER" id="PTHR46847:SF2">
    <property type="entry name" value="ABC TRANSPORTER SUGAR-BINDING PROTEIN"/>
    <property type="match status" value="1"/>
</dbReference>
<name>A0A0S2K716_9GAMM</name>
<gene>
    <name evidence="6" type="ORF">PP2015_3603</name>
</gene>
<dbReference type="SUPFAM" id="SSF53822">
    <property type="entry name" value="Periplasmic binding protein-like I"/>
    <property type="match status" value="1"/>
</dbReference>
<dbReference type="OrthoDB" id="9794137at2"/>
<dbReference type="PATRIC" id="fig|161398.10.peg.3678"/>
<organism evidence="6 7">
    <name type="scientific">Pseudoalteromonas phenolica</name>
    <dbReference type="NCBI Taxonomy" id="161398"/>
    <lineage>
        <taxon>Bacteria</taxon>
        <taxon>Pseudomonadati</taxon>
        <taxon>Pseudomonadota</taxon>
        <taxon>Gammaproteobacteria</taxon>
        <taxon>Alteromonadales</taxon>
        <taxon>Pseudoalteromonadaceae</taxon>
        <taxon>Pseudoalteromonas</taxon>
    </lineage>
</organism>
<dbReference type="InterPro" id="IPR028082">
    <property type="entry name" value="Peripla_BP_I"/>
</dbReference>
<proteinExistence type="inferred from homology"/>
<feature type="chain" id="PRO_5006601146" description="Periplasmic binding protein domain-containing protein" evidence="4">
    <location>
        <begin position="22"/>
        <end position="352"/>
    </location>
</feature>